<evidence type="ECO:0000313" key="2">
    <source>
        <dbReference type="EMBL" id="EGO29819.1"/>
    </source>
</evidence>
<dbReference type="InterPro" id="IPR045341">
    <property type="entry name" value="DUF6532"/>
</dbReference>
<dbReference type="RefSeq" id="XP_007314061.1">
    <property type="nucleotide sequence ID" value="XM_007313999.1"/>
</dbReference>
<reference evidence="2" key="1">
    <citation type="submission" date="2011-04" db="EMBL/GenBank/DDBJ databases">
        <title>Evolution of plant cell wall degrading machinery underlies the functional diversity of forest fungi.</title>
        <authorList>
            <consortium name="US DOE Joint Genome Institute (JGI-PGF)"/>
            <person name="Eastwood D.C."/>
            <person name="Floudas D."/>
            <person name="Binder M."/>
            <person name="Majcherczyk A."/>
            <person name="Schneider P."/>
            <person name="Aerts A."/>
            <person name="Asiegbu F.O."/>
            <person name="Baker S.E."/>
            <person name="Barry K."/>
            <person name="Bendiksby M."/>
            <person name="Blumentritt M."/>
            <person name="Coutinho P.M."/>
            <person name="Cullen D."/>
            <person name="Cullen D."/>
            <person name="Gathman A."/>
            <person name="Goodell B."/>
            <person name="Henrissat B."/>
            <person name="Ihrmark K."/>
            <person name="Kauserud H."/>
            <person name="Kohler A."/>
            <person name="LaButti K."/>
            <person name="Lapidus A."/>
            <person name="Lavin J.L."/>
            <person name="Lee Y.-H."/>
            <person name="Lindquist E."/>
            <person name="Lilly W."/>
            <person name="Lucas S."/>
            <person name="Morin E."/>
            <person name="Murat C."/>
            <person name="Oguiza J.A."/>
            <person name="Park J."/>
            <person name="Pisabarro A.G."/>
            <person name="Riley R."/>
            <person name="Rosling A."/>
            <person name="Salamov A."/>
            <person name="Schmidt O."/>
            <person name="Schmutz J."/>
            <person name="Skrede I."/>
            <person name="Stenlid J."/>
            <person name="Wiebenga A."/>
            <person name="Xie X."/>
            <person name="Kues U."/>
            <person name="Hibbett D.S."/>
            <person name="Hoffmeister D."/>
            <person name="Hogberg N."/>
            <person name="Martin F."/>
            <person name="Grigoriev I.V."/>
            <person name="Watkinson S.C."/>
        </authorList>
    </citation>
    <scope>NUCLEOTIDE SEQUENCE</scope>
    <source>
        <strain evidence="2">S7.9</strain>
    </source>
</reference>
<proteinExistence type="predicted"/>
<name>F8NJC1_SERL9</name>
<accession>F8NJC1</accession>
<dbReference type="HOGENOM" id="CLU_1143127_0_0_1"/>
<feature type="domain" description="DUF6532" evidence="1">
    <location>
        <begin position="22"/>
        <end position="230"/>
    </location>
</feature>
<gene>
    <name evidence="2" type="ORF">SERLADRAFT_413154</name>
</gene>
<organism>
    <name type="scientific">Serpula lacrymans var. lacrymans (strain S7.9)</name>
    <name type="common">Dry rot fungus</name>
    <dbReference type="NCBI Taxonomy" id="578457"/>
    <lineage>
        <taxon>Eukaryota</taxon>
        <taxon>Fungi</taxon>
        <taxon>Dikarya</taxon>
        <taxon>Basidiomycota</taxon>
        <taxon>Agaricomycotina</taxon>
        <taxon>Agaricomycetes</taxon>
        <taxon>Agaricomycetidae</taxon>
        <taxon>Boletales</taxon>
        <taxon>Coniophorineae</taxon>
        <taxon>Serpulaceae</taxon>
        <taxon>Serpula</taxon>
    </lineage>
</organism>
<dbReference type="AlphaFoldDB" id="F8NJC1"/>
<dbReference type="Proteomes" id="UP000008064">
    <property type="component" value="Unassembled WGS sequence"/>
</dbReference>
<evidence type="ECO:0000259" key="1">
    <source>
        <dbReference type="Pfam" id="PF20149"/>
    </source>
</evidence>
<sequence length="243" mass="27939">MAFYLPKVQKRIACAQMFYGQEVATSWGFPYLAKGPPPEQPHRSTETKEEAWNTINQTNDSYQSNLTSPSKIPNSTKIRDEGASLRGKVRDYGWIAANHYNIPVPADNILSDPDKLKEWEDHIINQWLGKDTKMFLHGQMADGRTDWYGHPALDEMMVGFWFGRCSYTRDFLHNFQPPNKMTLALTCTALKCSIEEKIRNIAFQSIIHVVKFKTDKYQSFYKTHIASIEKAMNSQIIGPIVKK</sequence>
<dbReference type="EMBL" id="GL945429">
    <property type="protein sequence ID" value="EGO29819.1"/>
    <property type="molecule type" value="Genomic_DNA"/>
</dbReference>
<dbReference type="GeneID" id="18813123"/>
<dbReference type="OrthoDB" id="2996367at2759"/>
<dbReference type="KEGG" id="sla:SERLADRAFT_413154"/>
<protein>
    <recommendedName>
        <fullName evidence="1">DUF6532 domain-containing protein</fullName>
    </recommendedName>
</protein>
<dbReference type="Pfam" id="PF20149">
    <property type="entry name" value="DUF6532"/>
    <property type="match status" value="1"/>
</dbReference>